<protein>
    <recommendedName>
        <fullName evidence="6">Glycine-rich domain-containing protein 1</fullName>
    </recommendedName>
</protein>
<dbReference type="AlphaFoldDB" id="A0AAP0X1R9"/>
<organism evidence="4 5">
    <name type="scientific">Liquidambar formosana</name>
    <name type="common">Formosan gum</name>
    <dbReference type="NCBI Taxonomy" id="63359"/>
    <lineage>
        <taxon>Eukaryota</taxon>
        <taxon>Viridiplantae</taxon>
        <taxon>Streptophyta</taxon>
        <taxon>Embryophyta</taxon>
        <taxon>Tracheophyta</taxon>
        <taxon>Spermatophyta</taxon>
        <taxon>Magnoliopsida</taxon>
        <taxon>eudicotyledons</taxon>
        <taxon>Gunneridae</taxon>
        <taxon>Pentapetalae</taxon>
        <taxon>Saxifragales</taxon>
        <taxon>Altingiaceae</taxon>
        <taxon>Liquidambar</taxon>
    </lineage>
</organism>
<dbReference type="PANTHER" id="PTHR34365">
    <property type="entry name" value="ENOLASE (DUF1399)"/>
    <property type="match status" value="1"/>
</dbReference>
<dbReference type="Pfam" id="PF25334">
    <property type="entry name" value="C2_GRDP"/>
    <property type="match status" value="1"/>
</dbReference>
<gene>
    <name evidence="4" type="ORF">L1049_025173</name>
</gene>
<dbReference type="InterPro" id="IPR057518">
    <property type="entry name" value="GRDP_C"/>
</dbReference>
<proteinExistence type="predicted"/>
<feature type="domain" description="GRPD C-terminal" evidence="3">
    <location>
        <begin position="495"/>
        <end position="628"/>
    </location>
</feature>
<dbReference type="EMBL" id="JBBPBK010000005">
    <property type="protein sequence ID" value="KAK9285971.1"/>
    <property type="molecule type" value="Genomic_DNA"/>
</dbReference>
<comment type="caution">
    <text evidence="4">The sequence shown here is derived from an EMBL/GenBank/DDBJ whole genome shotgun (WGS) entry which is preliminary data.</text>
</comment>
<feature type="domain" description="GRDP C2" evidence="2">
    <location>
        <begin position="325"/>
        <end position="457"/>
    </location>
</feature>
<evidence type="ECO:0000313" key="5">
    <source>
        <dbReference type="Proteomes" id="UP001415857"/>
    </source>
</evidence>
<dbReference type="InterPro" id="IPR057458">
    <property type="entry name" value="GRDP_C2"/>
</dbReference>
<dbReference type="Proteomes" id="UP001415857">
    <property type="component" value="Unassembled WGS sequence"/>
</dbReference>
<evidence type="ECO:0000259" key="2">
    <source>
        <dbReference type="Pfam" id="PF25334"/>
    </source>
</evidence>
<evidence type="ECO:0000256" key="1">
    <source>
        <dbReference type="SAM" id="MobiDB-lite"/>
    </source>
</evidence>
<feature type="region of interest" description="Disordered" evidence="1">
    <location>
        <begin position="784"/>
        <end position="804"/>
    </location>
</feature>
<dbReference type="Pfam" id="PF07173">
    <property type="entry name" value="GRDP-like"/>
    <property type="match status" value="1"/>
</dbReference>
<sequence length="804" mass="89226">MEMKQELEWAEVQKIVISEHLIATAKRQLQFLAAVDRNRWLYEGPGLQRAIYRYNACWLPLLAKHSESKISEGPLVVPLDCEWIWHCHRLNPVRYKTDCEELYGRILDNCNVVSSLEGASEWQTEEIWKRVYPEEPYNFDLTKACSDDIPEKFSETKKYTKYDLVSAVKRQSPFFYQVSRPHMDNDLFLEGAVARYKGFLHLMKRNWERSKKCFCVPTYDIDLIWHSHQLHPVSYCKDMSETLGKVLEHDDMDADRTKGKKLDVGFSGTTKQWEETFGIRYWRAGAMYRGSAPSPLTNIPGPSNIVSKKVVAPNVCHKIIQLPEVKAVEVLLEIVGIRNLPEAHKGSLFVSFSKRQPDTFFNAKRRLSILSESGDKQVAFFQCEPAGELLFELISHSPSNLPLSKPSKPMGSTTFSLQEFLDPVTKLSVEKWLELVPSSGNSSSKPISLRIAVSFTVPAVAPYVLRMVRSRPFSKSSCFFPLPGRVHHAKSWTRIIDEAGTEIISLQMRDTRKTKERSNCVSGKDVIGVTKSGETRTLAEFVGTTWSLVDSHWTLQLQKKSSEDGHLFELMGNKVVKLYSGRKLEYEPKHCERQRSEKDFMTAVEFSAEDPYGKAVALLNLKSGFLNVKEEWLVLHGIVLAFILSDILRKEGYDGLIINEENLKEMDNVIHKVNGCCEEGEKTNKTTTLEREMDLKAEEVTEENAVKSGACGGCGSGCGGGCGGGCGSMMKSGGCGGCGSGCGGCGGGCGSKVKSGGCGGCGSGCGGCGGGCGGRWAYRNSAGNPSIDEHSKEAPIPANEVTVT</sequence>
<evidence type="ECO:0008006" key="6">
    <source>
        <dbReference type="Google" id="ProtNLM"/>
    </source>
</evidence>
<reference evidence="4 5" key="1">
    <citation type="journal article" date="2024" name="Plant J.">
        <title>Genome sequences and population genomics reveal climatic adaptation and genomic divergence between two closely related sweetgum species.</title>
        <authorList>
            <person name="Xu W.Q."/>
            <person name="Ren C.Q."/>
            <person name="Zhang X.Y."/>
            <person name="Comes H.P."/>
            <person name="Liu X.H."/>
            <person name="Li Y.G."/>
            <person name="Kettle C.J."/>
            <person name="Jalonen R."/>
            <person name="Gaisberger H."/>
            <person name="Ma Y.Z."/>
            <person name="Qiu Y.X."/>
        </authorList>
    </citation>
    <scope>NUCLEOTIDE SEQUENCE [LARGE SCALE GENOMIC DNA]</scope>
    <source>
        <strain evidence="4">Hangzhou</strain>
    </source>
</reference>
<keyword evidence="5" id="KW-1185">Reference proteome</keyword>
<evidence type="ECO:0000313" key="4">
    <source>
        <dbReference type="EMBL" id="KAK9285971.1"/>
    </source>
</evidence>
<dbReference type="InterPro" id="IPR009836">
    <property type="entry name" value="GRDP-like"/>
</dbReference>
<dbReference type="Pfam" id="PF25335">
    <property type="entry name" value="GRDP_C"/>
    <property type="match status" value="1"/>
</dbReference>
<dbReference type="PANTHER" id="PTHR34365:SF7">
    <property type="entry name" value="GLYCINE-RICH DOMAIN-CONTAINING PROTEIN 1"/>
    <property type="match status" value="1"/>
</dbReference>
<accession>A0AAP0X1R9</accession>
<evidence type="ECO:0000259" key="3">
    <source>
        <dbReference type="Pfam" id="PF25335"/>
    </source>
</evidence>
<name>A0AAP0X1R9_LIQFO</name>